<dbReference type="FunFam" id="3.80.10.10:FF:000732">
    <property type="entry name" value="GD11101"/>
    <property type="match status" value="1"/>
</dbReference>
<gene>
    <name evidence="6" type="ORF">CALMAC_LOCUS17916</name>
</gene>
<dbReference type="Proteomes" id="UP000410492">
    <property type="component" value="Unassembled WGS sequence"/>
</dbReference>
<reference evidence="6 7" key="1">
    <citation type="submission" date="2019-01" db="EMBL/GenBank/DDBJ databases">
        <authorList>
            <person name="Sayadi A."/>
        </authorList>
    </citation>
    <scope>NUCLEOTIDE SEQUENCE [LARGE SCALE GENOMIC DNA]</scope>
</reference>
<keyword evidence="1" id="KW-0433">Leucine-rich repeat</keyword>
<feature type="domain" description="LRRNT" evidence="4">
    <location>
        <begin position="215"/>
        <end position="247"/>
    </location>
</feature>
<dbReference type="InterPro" id="IPR000483">
    <property type="entry name" value="Cys-rich_flank_reg_C"/>
</dbReference>
<dbReference type="SUPFAM" id="SSF52058">
    <property type="entry name" value="L domain-like"/>
    <property type="match status" value="2"/>
</dbReference>
<evidence type="ECO:0000256" key="2">
    <source>
        <dbReference type="ARBA" id="ARBA00022729"/>
    </source>
</evidence>
<dbReference type="InterPro" id="IPR050541">
    <property type="entry name" value="LRR_TM_domain-containing"/>
</dbReference>
<name>A0A653DIV5_CALMS</name>
<dbReference type="PANTHER" id="PTHR24369">
    <property type="entry name" value="ANTIGEN BSP, PUTATIVE-RELATED"/>
    <property type="match status" value="1"/>
</dbReference>
<organism evidence="6 7">
    <name type="scientific">Callosobruchus maculatus</name>
    <name type="common">Southern cowpea weevil</name>
    <name type="synonym">Pulse bruchid</name>
    <dbReference type="NCBI Taxonomy" id="64391"/>
    <lineage>
        <taxon>Eukaryota</taxon>
        <taxon>Metazoa</taxon>
        <taxon>Ecdysozoa</taxon>
        <taxon>Arthropoda</taxon>
        <taxon>Hexapoda</taxon>
        <taxon>Insecta</taxon>
        <taxon>Pterygota</taxon>
        <taxon>Neoptera</taxon>
        <taxon>Endopterygota</taxon>
        <taxon>Coleoptera</taxon>
        <taxon>Polyphaga</taxon>
        <taxon>Cucujiformia</taxon>
        <taxon>Chrysomeloidea</taxon>
        <taxon>Chrysomelidae</taxon>
        <taxon>Bruchinae</taxon>
        <taxon>Bruchini</taxon>
        <taxon>Callosobruchus</taxon>
    </lineage>
</organism>
<dbReference type="InterPro" id="IPR001611">
    <property type="entry name" value="Leu-rich_rpt"/>
</dbReference>
<dbReference type="AlphaFoldDB" id="A0A653DIV5"/>
<feature type="non-terminal residue" evidence="6">
    <location>
        <position position="1"/>
    </location>
</feature>
<dbReference type="SMART" id="SM00082">
    <property type="entry name" value="LRRCT"/>
    <property type="match status" value="1"/>
</dbReference>
<feature type="domain" description="LRRCT" evidence="5">
    <location>
        <begin position="150"/>
        <end position="199"/>
    </location>
</feature>
<keyword evidence="7" id="KW-1185">Reference proteome</keyword>
<proteinExistence type="predicted"/>
<evidence type="ECO:0008006" key="8">
    <source>
        <dbReference type="Google" id="ProtNLM"/>
    </source>
</evidence>
<protein>
    <recommendedName>
        <fullName evidence="8">LRRNT domain-containing protein</fullName>
    </recommendedName>
</protein>
<evidence type="ECO:0000313" key="7">
    <source>
        <dbReference type="Proteomes" id="UP000410492"/>
    </source>
</evidence>
<dbReference type="SMART" id="SM00013">
    <property type="entry name" value="LRRNT"/>
    <property type="match status" value="1"/>
</dbReference>
<sequence>RDLQGNNITTIYETDFQDLAKLKILQLTNNAIQTIEREAFQDLINLERLRLNGNSIRHIPESLFATVPNLFRLDLSHNLVSVIGRKTLKGVPSLKTLQLDNNQITCIDEGAFRHLKDLEILTLNNNNLTFLSKETFGNLFRLRTLRLNDNLFHCDCQLSWLARYLRHSPRLAQYTRCHSPTHLKGHSVVELKDTDFKCSGLVERAVTGECISESQCPHPCRCAEGIVDCRGKGLTQVPDHLPEGTTELRFEQNEITEIPPKAFSAHKRLRR</sequence>
<dbReference type="InterPro" id="IPR032675">
    <property type="entry name" value="LRR_dom_sf"/>
</dbReference>
<dbReference type="OrthoDB" id="6695062at2759"/>
<evidence type="ECO:0000259" key="5">
    <source>
        <dbReference type="SMART" id="SM00082"/>
    </source>
</evidence>
<keyword evidence="2" id="KW-0732">Signal</keyword>
<evidence type="ECO:0000313" key="6">
    <source>
        <dbReference type="EMBL" id="VEN60135.1"/>
    </source>
</evidence>
<dbReference type="InterPro" id="IPR003591">
    <property type="entry name" value="Leu-rich_rpt_typical-subtyp"/>
</dbReference>
<evidence type="ECO:0000259" key="4">
    <source>
        <dbReference type="SMART" id="SM00013"/>
    </source>
</evidence>
<accession>A0A653DIV5</accession>
<evidence type="ECO:0000256" key="1">
    <source>
        <dbReference type="ARBA" id="ARBA00022614"/>
    </source>
</evidence>
<dbReference type="PROSITE" id="PS51450">
    <property type="entry name" value="LRR"/>
    <property type="match status" value="2"/>
</dbReference>
<dbReference type="SMART" id="SM00369">
    <property type="entry name" value="LRR_TYP"/>
    <property type="match status" value="6"/>
</dbReference>
<dbReference type="InterPro" id="IPR000372">
    <property type="entry name" value="LRRNT"/>
</dbReference>
<feature type="non-terminal residue" evidence="6">
    <location>
        <position position="271"/>
    </location>
</feature>
<dbReference type="Gene3D" id="3.80.10.10">
    <property type="entry name" value="Ribonuclease Inhibitor"/>
    <property type="match status" value="3"/>
</dbReference>
<dbReference type="Pfam" id="PF01462">
    <property type="entry name" value="LRRNT"/>
    <property type="match status" value="1"/>
</dbReference>
<dbReference type="EMBL" id="CAACVG010012361">
    <property type="protein sequence ID" value="VEN60135.1"/>
    <property type="molecule type" value="Genomic_DNA"/>
</dbReference>
<keyword evidence="3" id="KW-0677">Repeat</keyword>
<dbReference type="Pfam" id="PF13855">
    <property type="entry name" value="LRR_8"/>
    <property type="match status" value="1"/>
</dbReference>
<dbReference type="Pfam" id="PF00560">
    <property type="entry name" value="LRR_1"/>
    <property type="match status" value="1"/>
</dbReference>
<dbReference type="PANTHER" id="PTHR24369:SF210">
    <property type="entry name" value="CHAOPTIN-RELATED"/>
    <property type="match status" value="1"/>
</dbReference>
<evidence type="ECO:0000256" key="3">
    <source>
        <dbReference type="ARBA" id="ARBA00022737"/>
    </source>
</evidence>
<dbReference type="GO" id="GO:0005886">
    <property type="term" value="C:plasma membrane"/>
    <property type="evidence" value="ECO:0007669"/>
    <property type="project" value="TreeGrafter"/>
</dbReference>